<sequence>MSVDYDDILARSIDEPAFSNGTEGDAWTAKWCCRCLRDAPFRNMGRGSGCPILLVTMMGRRPAELLDGPRDEQGRYSMADQYTCVEFRRPGGGGDGEPHPRPEPPGMDGLFPRPDRARRMYVQPDAVPTEVSVDA</sequence>
<dbReference type="RefSeq" id="WP_130479382.1">
    <property type="nucleotide sequence ID" value="NZ_SFCC01000021.1"/>
</dbReference>
<dbReference type="EMBL" id="SFCC01000021">
    <property type="protein sequence ID" value="RZQ59817.1"/>
    <property type="molecule type" value="Genomic_DNA"/>
</dbReference>
<evidence type="ECO:0000256" key="1">
    <source>
        <dbReference type="SAM" id="MobiDB-lite"/>
    </source>
</evidence>
<comment type="caution">
    <text evidence="2">The sequence shown here is derived from an EMBL/GenBank/DDBJ whole genome shotgun (WGS) entry which is preliminary data.</text>
</comment>
<feature type="region of interest" description="Disordered" evidence="1">
    <location>
        <begin position="87"/>
        <end position="114"/>
    </location>
</feature>
<dbReference type="AlphaFoldDB" id="A0A4Q7IZC0"/>
<protein>
    <submittedName>
        <fullName evidence="2">Uncharacterized protein</fullName>
    </submittedName>
</protein>
<proteinExistence type="predicted"/>
<keyword evidence="3" id="KW-1185">Reference proteome</keyword>
<organism evidence="2 3">
    <name type="scientific">Amycolatopsis suaedae</name>
    <dbReference type="NCBI Taxonomy" id="2510978"/>
    <lineage>
        <taxon>Bacteria</taxon>
        <taxon>Bacillati</taxon>
        <taxon>Actinomycetota</taxon>
        <taxon>Actinomycetes</taxon>
        <taxon>Pseudonocardiales</taxon>
        <taxon>Pseudonocardiaceae</taxon>
        <taxon>Amycolatopsis</taxon>
    </lineage>
</organism>
<reference evidence="2 3" key="1">
    <citation type="submission" date="2019-02" db="EMBL/GenBank/DDBJ databases">
        <title>Draft genome sequence of Amycolatopsis sp. 8-3EHSu isolated from roots of Suaeda maritima.</title>
        <authorList>
            <person name="Duangmal K."/>
            <person name="Chantavorakit T."/>
        </authorList>
    </citation>
    <scope>NUCLEOTIDE SEQUENCE [LARGE SCALE GENOMIC DNA]</scope>
    <source>
        <strain evidence="2 3">8-3EHSu</strain>
    </source>
</reference>
<evidence type="ECO:0000313" key="2">
    <source>
        <dbReference type="EMBL" id="RZQ59817.1"/>
    </source>
</evidence>
<name>A0A4Q7IZC0_9PSEU</name>
<accession>A0A4Q7IZC0</accession>
<dbReference type="OrthoDB" id="3694208at2"/>
<dbReference type="Proteomes" id="UP000292003">
    <property type="component" value="Unassembled WGS sequence"/>
</dbReference>
<gene>
    <name evidence="2" type="ORF">EWH70_32395</name>
</gene>
<evidence type="ECO:0000313" key="3">
    <source>
        <dbReference type="Proteomes" id="UP000292003"/>
    </source>
</evidence>